<dbReference type="AlphaFoldDB" id="A0A448XP25"/>
<organism evidence="2 3">
    <name type="scientific">Protopolystoma xenopodis</name>
    <dbReference type="NCBI Taxonomy" id="117903"/>
    <lineage>
        <taxon>Eukaryota</taxon>
        <taxon>Metazoa</taxon>
        <taxon>Spiralia</taxon>
        <taxon>Lophotrochozoa</taxon>
        <taxon>Platyhelminthes</taxon>
        <taxon>Monogenea</taxon>
        <taxon>Polyopisthocotylea</taxon>
        <taxon>Polystomatidea</taxon>
        <taxon>Polystomatidae</taxon>
        <taxon>Protopolystoma</taxon>
    </lineage>
</organism>
<feature type="region of interest" description="Disordered" evidence="1">
    <location>
        <begin position="146"/>
        <end position="165"/>
    </location>
</feature>
<proteinExistence type="predicted"/>
<feature type="compositionally biased region" description="Basic and acidic residues" evidence="1">
    <location>
        <begin position="104"/>
        <end position="115"/>
    </location>
</feature>
<gene>
    <name evidence="2" type="ORF">PXEA_LOCUS34807</name>
</gene>
<sequence length="165" mass="18992">MTSVGHGRVSTKASSTSPSIEARLTRYLQVCLRARPHYAQLQADGNAEWIEWIGWIEWIEWIGWIEWTDLSVDGNTKCLQSVDKLETGRRMWSQTKVPKGGQEYARRRGAVNERPTELKNKLPAELESGRTTDQIDNRPTEELIIRMDDRRTDLPNQLQTNKSSP</sequence>
<evidence type="ECO:0000313" key="2">
    <source>
        <dbReference type="EMBL" id="VEL41367.1"/>
    </source>
</evidence>
<feature type="compositionally biased region" description="Polar residues" evidence="1">
    <location>
        <begin position="154"/>
        <end position="165"/>
    </location>
</feature>
<dbReference type="Proteomes" id="UP000784294">
    <property type="component" value="Unassembled WGS sequence"/>
</dbReference>
<evidence type="ECO:0000313" key="3">
    <source>
        <dbReference type="Proteomes" id="UP000784294"/>
    </source>
</evidence>
<evidence type="ECO:0000256" key="1">
    <source>
        <dbReference type="SAM" id="MobiDB-lite"/>
    </source>
</evidence>
<keyword evidence="3" id="KW-1185">Reference proteome</keyword>
<name>A0A448XP25_9PLAT</name>
<protein>
    <submittedName>
        <fullName evidence="2">Uncharacterized protein</fullName>
    </submittedName>
</protein>
<accession>A0A448XP25</accession>
<dbReference type="EMBL" id="CAAALY010269014">
    <property type="protein sequence ID" value="VEL41367.1"/>
    <property type="molecule type" value="Genomic_DNA"/>
</dbReference>
<feature type="region of interest" description="Disordered" evidence="1">
    <location>
        <begin position="93"/>
        <end position="115"/>
    </location>
</feature>
<reference evidence="2" key="1">
    <citation type="submission" date="2018-11" db="EMBL/GenBank/DDBJ databases">
        <authorList>
            <consortium name="Pathogen Informatics"/>
        </authorList>
    </citation>
    <scope>NUCLEOTIDE SEQUENCE</scope>
</reference>
<comment type="caution">
    <text evidence="2">The sequence shown here is derived from an EMBL/GenBank/DDBJ whole genome shotgun (WGS) entry which is preliminary data.</text>
</comment>